<accession>A0A1V2ERB2</accession>
<keyword evidence="2 6" id="KW-0349">Heme</keyword>
<dbReference type="Gene3D" id="1.10.760.10">
    <property type="entry name" value="Cytochrome c-like domain"/>
    <property type="match status" value="1"/>
</dbReference>
<sequence length="132" mass="13770">MVLAGCSDSGREERRRAAGPGASFAALMRVADAEAGAAAFGQCGACHTVRRGGGDRNGPNLFGVVGSPIAGNSPRFGYTAALQDVGGDWTRERMDAWLTNPQRFAPGTSMRFPGVADPLVRADIIAYLATQK</sequence>
<dbReference type="PANTHER" id="PTHR11961">
    <property type="entry name" value="CYTOCHROME C"/>
    <property type="match status" value="1"/>
</dbReference>
<evidence type="ECO:0000256" key="3">
    <source>
        <dbReference type="ARBA" id="ARBA00022723"/>
    </source>
</evidence>
<dbReference type="EMBL" id="MPSB01000014">
    <property type="protein sequence ID" value="ONF95202.1"/>
    <property type="molecule type" value="Genomic_DNA"/>
</dbReference>
<dbReference type="STRING" id="1915074.SPHI_26220"/>
<evidence type="ECO:0000313" key="9">
    <source>
        <dbReference type="Proteomes" id="UP000188729"/>
    </source>
</evidence>
<keyword evidence="3 6" id="KW-0479">Metal-binding</keyword>
<dbReference type="Proteomes" id="UP000188729">
    <property type="component" value="Unassembled WGS sequence"/>
</dbReference>
<dbReference type="GO" id="GO:0046872">
    <property type="term" value="F:metal ion binding"/>
    <property type="evidence" value="ECO:0007669"/>
    <property type="project" value="UniProtKB-KW"/>
</dbReference>
<protein>
    <submittedName>
        <fullName evidence="8">Cytochrome c-552</fullName>
    </submittedName>
</protein>
<evidence type="ECO:0000259" key="7">
    <source>
        <dbReference type="PROSITE" id="PS51007"/>
    </source>
</evidence>
<keyword evidence="9" id="KW-1185">Reference proteome</keyword>
<evidence type="ECO:0000256" key="2">
    <source>
        <dbReference type="ARBA" id="ARBA00022617"/>
    </source>
</evidence>
<evidence type="ECO:0000256" key="6">
    <source>
        <dbReference type="PROSITE-ProRule" id="PRU00433"/>
    </source>
</evidence>
<feature type="domain" description="Cytochrome c" evidence="7">
    <location>
        <begin position="31"/>
        <end position="132"/>
    </location>
</feature>
<reference evidence="8 9" key="1">
    <citation type="submission" date="2016-11" db="EMBL/GenBank/DDBJ databases">
        <title>Genome sequence of Sphingomonas jeddahensis G39.</title>
        <authorList>
            <person name="Poehlein A."/>
            <person name="Wuebbeler J.H."/>
            <person name="Steinbuechel A."/>
            <person name="Daniel R."/>
        </authorList>
    </citation>
    <scope>NUCLEOTIDE SEQUENCE [LARGE SCALE GENOMIC DNA]</scope>
    <source>
        <strain evidence="8 9">G39</strain>
    </source>
</reference>
<dbReference type="AlphaFoldDB" id="A0A1V2ERB2"/>
<keyword evidence="5 6" id="KW-0408">Iron</keyword>
<dbReference type="PRINTS" id="PR00604">
    <property type="entry name" value="CYTCHRMECIAB"/>
</dbReference>
<dbReference type="InterPro" id="IPR009056">
    <property type="entry name" value="Cyt_c-like_dom"/>
</dbReference>
<comment type="caution">
    <text evidence="8">The sequence shown here is derived from an EMBL/GenBank/DDBJ whole genome shotgun (WGS) entry which is preliminary data.</text>
</comment>
<evidence type="ECO:0000256" key="5">
    <source>
        <dbReference type="ARBA" id="ARBA00023004"/>
    </source>
</evidence>
<dbReference type="GO" id="GO:0009055">
    <property type="term" value="F:electron transfer activity"/>
    <property type="evidence" value="ECO:0007669"/>
    <property type="project" value="InterPro"/>
</dbReference>
<proteinExistence type="predicted"/>
<dbReference type="InterPro" id="IPR002327">
    <property type="entry name" value="Cyt_c_1A/1B"/>
</dbReference>
<dbReference type="Pfam" id="PF00034">
    <property type="entry name" value="Cytochrom_C"/>
    <property type="match status" value="1"/>
</dbReference>
<evidence type="ECO:0000256" key="1">
    <source>
        <dbReference type="ARBA" id="ARBA00022448"/>
    </source>
</evidence>
<dbReference type="OrthoDB" id="9805828at2"/>
<dbReference type="GO" id="GO:0020037">
    <property type="term" value="F:heme binding"/>
    <property type="evidence" value="ECO:0007669"/>
    <property type="project" value="InterPro"/>
</dbReference>
<dbReference type="SUPFAM" id="SSF46626">
    <property type="entry name" value="Cytochrome c"/>
    <property type="match status" value="1"/>
</dbReference>
<evidence type="ECO:0000256" key="4">
    <source>
        <dbReference type="ARBA" id="ARBA00022982"/>
    </source>
</evidence>
<dbReference type="InterPro" id="IPR036909">
    <property type="entry name" value="Cyt_c-like_dom_sf"/>
</dbReference>
<dbReference type="PROSITE" id="PS51007">
    <property type="entry name" value="CYTC"/>
    <property type="match status" value="1"/>
</dbReference>
<dbReference type="RefSeq" id="WP_076745386.1">
    <property type="nucleotide sequence ID" value="NZ_MPSB01000014.1"/>
</dbReference>
<evidence type="ECO:0000313" key="8">
    <source>
        <dbReference type="EMBL" id="ONF95202.1"/>
    </source>
</evidence>
<keyword evidence="1" id="KW-0813">Transport</keyword>
<name>A0A1V2ERB2_9SPHN</name>
<gene>
    <name evidence="8" type="primary">cycM_2</name>
    <name evidence="8" type="ORF">SPHI_26220</name>
</gene>
<organism evidence="8 9">
    <name type="scientific">Sphingomonas jeddahensis</name>
    <dbReference type="NCBI Taxonomy" id="1915074"/>
    <lineage>
        <taxon>Bacteria</taxon>
        <taxon>Pseudomonadati</taxon>
        <taxon>Pseudomonadota</taxon>
        <taxon>Alphaproteobacteria</taxon>
        <taxon>Sphingomonadales</taxon>
        <taxon>Sphingomonadaceae</taxon>
        <taxon>Sphingomonas</taxon>
    </lineage>
</organism>
<keyword evidence="4" id="KW-0249">Electron transport</keyword>